<evidence type="ECO:0000313" key="4">
    <source>
        <dbReference type="Proteomes" id="UP000282007"/>
    </source>
</evidence>
<dbReference type="GeneID" id="38472293"/>
<name>A0A3M0D9B0_9EURY</name>
<evidence type="ECO:0000313" key="1">
    <source>
        <dbReference type="EMBL" id="AZH26290.1"/>
    </source>
</evidence>
<dbReference type="KEGG" id="haer:DU502_13365"/>
<organism evidence="2 3">
    <name type="scientific">Haloplanus aerogenes</name>
    <dbReference type="NCBI Taxonomy" id="660522"/>
    <lineage>
        <taxon>Archaea</taxon>
        <taxon>Methanobacteriati</taxon>
        <taxon>Methanobacteriota</taxon>
        <taxon>Stenosarchaea group</taxon>
        <taxon>Halobacteria</taxon>
        <taxon>Halobacteriales</taxon>
        <taxon>Haloferacaceae</taxon>
        <taxon>Haloplanus</taxon>
    </lineage>
</organism>
<proteinExistence type="predicted"/>
<reference evidence="2 3" key="1">
    <citation type="journal article" date="2015" name="Stand. Genomic Sci.">
        <title>Genomic Encyclopedia of Bacterial and Archaeal Type Strains, Phase III: the genomes of soil and plant-associated and newly described type strains.</title>
        <authorList>
            <person name="Whitman W.B."/>
            <person name="Woyke T."/>
            <person name="Klenk H.P."/>
            <person name="Zhou Y."/>
            <person name="Lilburn T.G."/>
            <person name="Beck B.J."/>
            <person name="De Vos P."/>
            <person name="Vandamme P."/>
            <person name="Eisen J.A."/>
            <person name="Garrity G."/>
            <person name="Hugenholtz P."/>
            <person name="Kyrpides N.C."/>
        </authorList>
    </citation>
    <scope>NUCLEOTIDE SEQUENCE [LARGE SCALE GENOMIC DNA]</scope>
    <source>
        <strain evidence="2 3">CGMCC 1.10124</strain>
    </source>
</reference>
<evidence type="ECO:0000313" key="2">
    <source>
        <dbReference type="EMBL" id="RMB18252.1"/>
    </source>
</evidence>
<gene>
    <name evidence="2" type="ORF">ATH50_1702</name>
    <name evidence="1" type="ORF">DU502_13365</name>
</gene>
<reference evidence="2" key="3">
    <citation type="submission" date="2018-10" db="EMBL/GenBank/DDBJ databases">
        <authorList>
            <person name="Whitman W."/>
            <person name="Huntemann M."/>
            <person name="Clum A."/>
            <person name="Pillay M."/>
            <person name="Palaniappan K."/>
            <person name="Varghese N."/>
            <person name="Mikhailova N."/>
            <person name="Stamatis D."/>
            <person name="Reddy T."/>
            <person name="Daum C."/>
            <person name="Shapiro N."/>
            <person name="Ivanova N."/>
            <person name="Kyrpides N."/>
            <person name="Woyke T."/>
        </authorList>
    </citation>
    <scope>NUCLEOTIDE SEQUENCE</scope>
    <source>
        <strain evidence="2">CGMCC 1.10124</strain>
    </source>
</reference>
<dbReference type="EMBL" id="CP034145">
    <property type="protein sequence ID" value="AZH26290.1"/>
    <property type="molecule type" value="Genomic_DNA"/>
</dbReference>
<protein>
    <submittedName>
        <fullName evidence="2">Uncharacterized protein</fullName>
    </submittedName>
</protein>
<dbReference type="Proteomes" id="UP000282007">
    <property type="component" value="Chromosome"/>
</dbReference>
<accession>A0A3M0D9B0</accession>
<dbReference type="AlphaFoldDB" id="A0A3M0D9B0"/>
<dbReference type="EMBL" id="REFS01000003">
    <property type="protein sequence ID" value="RMB18252.1"/>
    <property type="molecule type" value="Genomic_DNA"/>
</dbReference>
<sequence length="152" mass="16629">MPPDAPDPATVRATITGSPVDTAFAELDRICRRYDESLTLELAEDTYADLARGIDRLHAATCYVSDDLAALKRRFPGSVFSGLPDGYDAYALTTDEATLRLKFGQSHADRRPVTMPYDAVAVAVPTTDAYFERFYTALAERGEDGTHFNADG</sequence>
<dbReference type="Proteomes" id="UP000277326">
    <property type="component" value="Unassembled WGS sequence"/>
</dbReference>
<dbReference type="RefSeq" id="WP_121920347.1">
    <property type="nucleotide sequence ID" value="NZ_CP034145.1"/>
</dbReference>
<evidence type="ECO:0000313" key="3">
    <source>
        <dbReference type="Proteomes" id="UP000277326"/>
    </source>
</evidence>
<dbReference type="OrthoDB" id="379507at2157"/>
<keyword evidence="4" id="KW-1185">Reference proteome</keyword>
<reference evidence="1 4" key="2">
    <citation type="submission" date="2018-07" db="EMBL/GenBank/DDBJ databases">
        <title>Genome sequences of Haloplanus aerogenes JCM 16430T.</title>
        <authorList>
            <person name="Kim Y.B."/>
            <person name="Roh S.W."/>
        </authorList>
    </citation>
    <scope>NUCLEOTIDE SEQUENCE [LARGE SCALE GENOMIC DNA]</scope>
    <source>
        <strain evidence="1 4">JCM 16430</strain>
    </source>
</reference>